<dbReference type="EMBL" id="CP002299">
    <property type="protein sequence ID" value="ADP82663.1"/>
    <property type="molecule type" value="Genomic_DNA"/>
</dbReference>
<evidence type="ECO:0000256" key="3">
    <source>
        <dbReference type="ARBA" id="ARBA00023163"/>
    </source>
</evidence>
<feature type="region of interest" description="Disordered" evidence="5">
    <location>
        <begin position="1"/>
        <end position="27"/>
    </location>
</feature>
<dbReference type="InterPro" id="IPR009057">
    <property type="entry name" value="Homeodomain-like_sf"/>
</dbReference>
<name>E3IY65_PSEI1</name>
<dbReference type="InParanoid" id="E3IY65"/>
<feature type="compositionally biased region" description="Acidic residues" evidence="5">
    <location>
        <begin position="1"/>
        <end position="12"/>
    </location>
</feature>
<keyword evidence="3" id="KW-0804">Transcription</keyword>
<sequence>MSDEQDGLDLDESGPGRVTVSAAAGRRTPRGTLSRQVLLDSAREIVDIGGVTALSMRALGARLGVDPTAIYRHFQNKNELLDALADLMIRGEGGLPATGDPVADLRESLRQLRRQLLRYPTLAPSVLRQPPGTGSWWDRMEQAVGALRAGGRSEAEAAAVWQTLLFFVVGHALVEARHLAENLATDRVGAPMPTVNPPRSRYPELAAAAPFLHADLDDQFETGLDSILGSR</sequence>
<evidence type="ECO:0000256" key="1">
    <source>
        <dbReference type="ARBA" id="ARBA00023015"/>
    </source>
</evidence>
<dbReference type="Pfam" id="PF00440">
    <property type="entry name" value="TetR_N"/>
    <property type="match status" value="1"/>
</dbReference>
<dbReference type="AlphaFoldDB" id="E3IY65"/>
<dbReference type="SUPFAM" id="SSF48498">
    <property type="entry name" value="Tetracyclin repressor-like, C-terminal domain"/>
    <property type="match status" value="1"/>
</dbReference>
<evidence type="ECO:0000259" key="6">
    <source>
        <dbReference type="PROSITE" id="PS50977"/>
    </source>
</evidence>
<keyword evidence="1" id="KW-0805">Transcription regulation</keyword>
<dbReference type="Gene3D" id="1.10.10.60">
    <property type="entry name" value="Homeodomain-like"/>
    <property type="match status" value="1"/>
</dbReference>
<accession>E3IY65</accession>
<evidence type="ECO:0000256" key="4">
    <source>
        <dbReference type="PROSITE-ProRule" id="PRU00335"/>
    </source>
</evidence>
<dbReference type="PRINTS" id="PR00455">
    <property type="entry name" value="HTHTETR"/>
</dbReference>
<dbReference type="GO" id="GO:0003700">
    <property type="term" value="F:DNA-binding transcription factor activity"/>
    <property type="evidence" value="ECO:0007669"/>
    <property type="project" value="TreeGrafter"/>
</dbReference>
<dbReference type="eggNOG" id="COG1309">
    <property type="taxonomic scope" value="Bacteria"/>
</dbReference>
<dbReference type="PANTHER" id="PTHR30055">
    <property type="entry name" value="HTH-TYPE TRANSCRIPTIONAL REGULATOR RUTR"/>
    <property type="match status" value="1"/>
</dbReference>
<dbReference type="InterPro" id="IPR001647">
    <property type="entry name" value="HTH_TetR"/>
</dbReference>
<dbReference type="PROSITE" id="PS50977">
    <property type="entry name" value="HTH_TETR_2"/>
    <property type="match status" value="1"/>
</dbReference>
<dbReference type="InterPro" id="IPR050109">
    <property type="entry name" value="HTH-type_TetR-like_transc_reg"/>
</dbReference>
<keyword evidence="8" id="KW-1185">Reference proteome</keyword>
<dbReference type="Pfam" id="PF02909">
    <property type="entry name" value="TetR_C_1"/>
    <property type="match status" value="1"/>
</dbReference>
<dbReference type="STRING" id="298654.FraEuI1c_4671"/>
<gene>
    <name evidence="7" type="ordered locus">FraEuI1c_4671</name>
</gene>
<proteinExistence type="predicted"/>
<dbReference type="InterPro" id="IPR004111">
    <property type="entry name" value="Repressor_TetR_C"/>
</dbReference>
<evidence type="ECO:0000313" key="8">
    <source>
        <dbReference type="Proteomes" id="UP000002484"/>
    </source>
</evidence>
<reference evidence="7 8" key="1">
    <citation type="submission" date="2010-10" db="EMBL/GenBank/DDBJ databases">
        <title>Complete sequence of Frankia sp. EuI1c.</title>
        <authorList>
            <consortium name="US DOE Joint Genome Institute"/>
            <person name="Lucas S."/>
            <person name="Copeland A."/>
            <person name="Lapidus A."/>
            <person name="Cheng J.-F."/>
            <person name="Bruce D."/>
            <person name="Goodwin L."/>
            <person name="Pitluck S."/>
            <person name="Chertkov O."/>
            <person name="Detter J.C."/>
            <person name="Han C."/>
            <person name="Tapia R."/>
            <person name="Land M."/>
            <person name="Hauser L."/>
            <person name="Jeffries C."/>
            <person name="Kyrpides N."/>
            <person name="Ivanova N."/>
            <person name="Mikhailova N."/>
            <person name="Beauchemin N."/>
            <person name="Sen A."/>
            <person name="Sur S.A."/>
            <person name="Gtari M."/>
            <person name="Wall L."/>
            <person name="Tisa L."/>
            <person name="Woyke T."/>
        </authorList>
    </citation>
    <scope>NUCLEOTIDE SEQUENCE [LARGE SCALE GENOMIC DNA]</scope>
    <source>
        <strain evidence="8">DSM 45817 / CECT 9037 / EuI1c</strain>
    </source>
</reference>
<dbReference type="KEGG" id="fri:FraEuI1c_4671"/>
<feature type="domain" description="HTH tetR-type" evidence="6">
    <location>
        <begin position="32"/>
        <end position="92"/>
    </location>
</feature>
<organism evidence="7 8">
    <name type="scientific">Pseudofrankia inefficax (strain DSM 45817 / CECT 9037 / DDB 130130 / EuI1c)</name>
    <name type="common">Frankia inefficax</name>
    <dbReference type="NCBI Taxonomy" id="298654"/>
    <lineage>
        <taxon>Bacteria</taxon>
        <taxon>Bacillati</taxon>
        <taxon>Actinomycetota</taxon>
        <taxon>Actinomycetes</taxon>
        <taxon>Frankiales</taxon>
        <taxon>Frankiaceae</taxon>
        <taxon>Pseudofrankia</taxon>
    </lineage>
</organism>
<dbReference type="OrthoDB" id="3519192at2"/>
<dbReference type="GO" id="GO:0000976">
    <property type="term" value="F:transcription cis-regulatory region binding"/>
    <property type="evidence" value="ECO:0007669"/>
    <property type="project" value="TreeGrafter"/>
</dbReference>
<evidence type="ECO:0000256" key="5">
    <source>
        <dbReference type="SAM" id="MobiDB-lite"/>
    </source>
</evidence>
<dbReference type="PANTHER" id="PTHR30055:SF151">
    <property type="entry name" value="TRANSCRIPTIONAL REGULATORY PROTEIN"/>
    <property type="match status" value="1"/>
</dbReference>
<dbReference type="HOGENOM" id="CLU_069543_5_1_11"/>
<evidence type="ECO:0000313" key="7">
    <source>
        <dbReference type="EMBL" id="ADP82663.1"/>
    </source>
</evidence>
<dbReference type="RefSeq" id="WP_013425781.1">
    <property type="nucleotide sequence ID" value="NC_014666.1"/>
</dbReference>
<protein>
    <submittedName>
        <fullName evidence="7">Tetracyclin repressor domain-containing protein</fullName>
    </submittedName>
</protein>
<evidence type="ECO:0000256" key="2">
    <source>
        <dbReference type="ARBA" id="ARBA00023125"/>
    </source>
</evidence>
<dbReference type="Proteomes" id="UP000002484">
    <property type="component" value="Chromosome"/>
</dbReference>
<dbReference type="GO" id="GO:0045892">
    <property type="term" value="P:negative regulation of DNA-templated transcription"/>
    <property type="evidence" value="ECO:0007669"/>
    <property type="project" value="InterPro"/>
</dbReference>
<dbReference type="SUPFAM" id="SSF46689">
    <property type="entry name" value="Homeodomain-like"/>
    <property type="match status" value="1"/>
</dbReference>
<dbReference type="Gene3D" id="1.10.357.10">
    <property type="entry name" value="Tetracycline Repressor, domain 2"/>
    <property type="match status" value="1"/>
</dbReference>
<keyword evidence="2 4" id="KW-0238">DNA-binding</keyword>
<feature type="DNA-binding region" description="H-T-H motif" evidence="4">
    <location>
        <begin position="55"/>
        <end position="74"/>
    </location>
</feature>
<dbReference type="InterPro" id="IPR036271">
    <property type="entry name" value="Tet_transcr_reg_TetR-rel_C_sf"/>
</dbReference>